<protein>
    <submittedName>
        <fullName evidence="1">Uncharacterized protein</fullName>
    </submittedName>
</protein>
<dbReference type="VEuPathDB" id="CryptoDB:cand_005110"/>
<evidence type="ECO:0000313" key="2">
    <source>
        <dbReference type="Proteomes" id="UP000186804"/>
    </source>
</evidence>
<reference evidence="1 2" key="1">
    <citation type="submission" date="2016-10" db="EMBL/GenBank/DDBJ databases">
        <title>Reductive evolution of mitochondrial metabolism and differential evolution of invasion-related proteins in Cryptosporidium.</title>
        <authorList>
            <person name="Liu S."/>
            <person name="Roellig D.M."/>
            <person name="Guo Y."/>
            <person name="Li N."/>
            <person name="Frace M.A."/>
            <person name="Tang K."/>
            <person name="Zhang L."/>
            <person name="Feng Y."/>
            <person name="Xiao L."/>
        </authorList>
    </citation>
    <scope>NUCLEOTIDE SEQUENCE [LARGE SCALE GENOMIC DNA]</scope>
    <source>
        <strain evidence="1">30847</strain>
    </source>
</reference>
<sequence>MAPNLSSIRPISESNESEHMNSTSINKILANVQGYYSGDYDWNDFYGEDDEFSLDGAGDDDDNFDSSTILHSNYVTLDSTLQDRLKHFQTQSYANNESNVGDIRFRQRIRRRRLRDKSNEDNIPDTLHDEIVEQINRDVNGPLISQEEIAEIRDSISKPRGEYIPDDILMGYHTAWNIGKRGCVAVKLVGDWDSHISPNKVRFFIMDGTDPIAFLTYYTKSDLKVSRGEKSEKKGIIFAKDLKDGYWDYGKSKIVFRRSNKGGQTTILENIPSPFLDAMLVCLREIEVHKRIEKLKKQRRNKKNGNEKVTSRRSIDQNILSLNSELISNDTSSNSNKESAVSMSNILSGHRQSITRLVAPNLHWNTNTDIKKLPQPL</sequence>
<dbReference type="RefSeq" id="XP_067067278.1">
    <property type="nucleotide sequence ID" value="XM_067210752.1"/>
</dbReference>
<dbReference type="EMBL" id="LRBS01000096">
    <property type="protein sequence ID" value="OII74411.1"/>
    <property type="molecule type" value="Genomic_DNA"/>
</dbReference>
<dbReference type="AlphaFoldDB" id="A0A1J4MLS9"/>
<gene>
    <name evidence="1" type="ORF">cand_005110</name>
</gene>
<keyword evidence="2" id="KW-1185">Reference proteome</keyword>
<dbReference type="GeneID" id="92364696"/>
<dbReference type="Proteomes" id="UP000186804">
    <property type="component" value="Unassembled WGS sequence"/>
</dbReference>
<proteinExistence type="predicted"/>
<accession>A0A1J4MLS9</accession>
<dbReference type="OrthoDB" id="360686at2759"/>
<organism evidence="1 2">
    <name type="scientific">Cryptosporidium andersoni</name>
    <dbReference type="NCBI Taxonomy" id="117008"/>
    <lineage>
        <taxon>Eukaryota</taxon>
        <taxon>Sar</taxon>
        <taxon>Alveolata</taxon>
        <taxon>Apicomplexa</taxon>
        <taxon>Conoidasida</taxon>
        <taxon>Coccidia</taxon>
        <taxon>Eucoccidiorida</taxon>
        <taxon>Eimeriorina</taxon>
        <taxon>Cryptosporidiidae</taxon>
        <taxon>Cryptosporidium</taxon>
    </lineage>
</organism>
<name>A0A1J4MLS9_9CRYT</name>
<comment type="caution">
    <text evidence="1">The sequence shown here is derived from an EMBL/GenBank/DDBJ whole genome shotgun (WGS) entry which is preliminary data.</text>
</comment>
<evidence type="ECO:0000313" key="1">
    <source>
        <dbReference type="EMBL" id="OII74411.1"/>
    </source>
</evidence>